<feature type="compositionally biased region" description="Basic and acidic residues" evidence="1">
    <location>
        <begin position="1"/>
        <end position="15"/>
    </location>
</feature>
<evidence type="ECO:0000313" key="2">
    <source>
        <dbReference type="EMBL" id="RKK82358.1"/>
    </source>
</evidence>
<evidence type="ECO:0000256" key="1">
    <source>
        <dbReference type="SAM" id="MobiDB-lite"/>
    </source>
</evidence>
<feature type="region of interest" description="Disordered" evidence="1">
    <location>
        <begin position="1"/>
        <end position="75"/>
    </location>
</feature>
<evidence type="ECO:0000313" key="3">
    <source>
        <dbReference type="Proteomes" id="UP000285084"/>
    </source>
</evidence>
<dbReference type="VEuPathDB" id="FungiDB:FOZG_02985"/>
<comment type="caution">
    <text evidence="2">The sequence shown here is derived from an EMBL/GenBank/DDBJ whole genome shotgun (WGS) entry which is preliminary data.</text>
</comment>
<dbReference type="AlphaFoldDB" id="A0A420NQ15"/>
<dbReference type="EMBL" id="MRCX01000018">
    <property type="protein sequence ID" value="RKK82358.1"/>
    <property type="molecule type" value="Genomic_DNA"/>
</dbReference>
<gene>
    <name evidence="2" type="ORF">BFJ69_g3283</name>
</gene>
<protein>
    <submittedName>
        <fullName evidence="2">Uncharacterized protein</fullName>
    </submittedName>
</protein>
<feature type="compositionally biased region" description="Polar residues" evidence="1">
    <location>
        <begin position="23"/>
        <end position="60"/>
    </location>
</feature>
<accession>A0A420NQ15</accession>
<name>A0A420NQ15_FUSOX</name>
<dbReference type="Proteomes" id="UP000285084">
    <property type="component" value="Unassembled WGS sequence"/>
</dbReference>
<dbReference type="VEuPathDB" id="FungiDB:FOIG_06774"/>
<proteinExistence type="predicted"/>
<organism evidence="2 3">
    <name type="scientific">Fusarium oxysporum</name>
    <name type="common">Fusarium vascular wilt</name>
    <dbReference type="NCBI Taxonomy" id="5507"/>
    <lineage>
        <taxon>Eukaryota</taxon>
        <taxon>Fungi</taxon>
        <taxon>Dikarya</taxon>
        <taxon>Ascomycota</taxon>
        <taxon>Pezizomycotina</taxon>
        <taxon>Sordariomycetes</taxon>
        <taxon>Hypocreomycetidae</taxon>
        <taxon>Hypocreales</taxon>
        <taxon>Nectriaceae</taxon>
        <taxon>Fusarium</taxon>
        <taxon>Fusarium oxysporum species complex</taxon>
    </lineage>
</organism>
<reference evidence="2 3" key="1">
    <citation type="journal article" date="2018" name="Sci. Rep.">
        <title>Characterisation of pathogen-specific regions and novel effector candidates in Fusarium oxysporum f. sp. cepae.</title>
        <authorList>
            <person name="Armitage A.D."/>
            <person name="Taylor A."/>
            <person name="Sobczyk M.K."/>
            <person name="Baxter L."/>
            <person name="Greenfield B.P."/>
            <person name="Bates H.J."/>
            <person name="Wilson F."/>
            <person name="Jackson A.C."/>
            <person name="Ott S."/>
            <person name="Harrison R.J."/>
            <person name="Clarkson J.P."/>
        </authorList>
    </citation>
    <scope>NUCLEOTIDE SEQUENCE [LARGE SCALE GENOMIC DNA]</scope>
    <source>
        <strain evidence="2 3">Fo_A13</strain>
    </source>
</reference>
<sequence>MGKCLSRPERHDNLPKRLYPANTPDNEQPSVYSHPNAMLNPNNAARNTTPHAKATTSTKQSPRKRHPHHGNRETR</sequence>